<protein>
    <recommendedName>
        <fullName evidence="3">Transposase Tc1-like domain-containing protein</fullName>
    </recommendedName>
</protein>
<keyword evidence="2" id="KW-1185">Reference proteome</keyword>
<dbReference type="EMBL" id="BGPR01000038">
    <property type="protein sequence ID" value="GBL84627.1"/>
    <property type="molecule type" value="Genomic_DNA"/>
</dbReference>
<reference evidence="1 2" key="1">
    <citation type="journal article" date="2019" name="Sci. Rep.">
        <title>Orb-weaving spider Araneus ventricosus genome elucidates the spidroin gene catalogue.</title>
        <authorList>
            <person name="Kono N."/>
            <person name="Nakamura H."/>
            <person name="Ohtoshi R."/>
            <person name="Moran D.A.P."/>
            <person name="Shinohara A."/>
            <person name="Yoshida Y."/>
            <person name="Fujiwara M."/>
            <person name="Mori M."/>
            <person name="Tomita M."/>
            <person name="Arakawa K."/>
        </authorList>
    </citation>
    <scope>NUCLEOTIDE SEQUENCE [LARGE SCALE GENOMIC DNA]</scope>
</reference>
<proteinExistence type="predicted"/>
<comment type="caution">
    <text evidence="1">The sequence shown here is derived from an EMBL/GenBank/DDBJ whole genome shotgun (WGS) entry which is preliminary data.</text>
</comment>
<name>A0A4Y2AYI2_ARAVE</name>
<evidence type="ECO:0000313" key="2">
    <source>
        <dbReference type="Proteomes" id="UP000499080"/>
    </source>
</evidence>
<evidence type="ECO:0000313" key="1">
    <source>
        <dbReference type="EMBL" id="GBL84627.1"/>
    </source>
</evidence>
<evidence type="ECO:0008006" key="3">
    <source>
        <dbReference type="Google" id="ProtNLM"/>
    </source>
</evidence>
<organism evidence="1 2">
    <name type="scientific">Araneus ventricosus</name>
    <name type="common">Orbweaver spider</name>
    <name type="synonym">Epeira ventricosa</name>
    <dbReference type="NCBI Taxonomy" id="182803"/>
    <lineage>
        <taxon>Eukaryota</taxon>
        <taxon>Metazoa</taxon>
        <taxon>Ecdysozoa</taxon>
        <taxon>Arthropoda</taxon>
        <taxon>Chelicerata</taxon>
        <taxon>Arachnida</taxon>
        <taxon>Araneae</taxon>
        <taxon>Araneomorphae</taxon>
        <taxon>Entelegynae</taxon>
        <taxon>Araneoidea</taxon>
        <taxon>Araneidae</taxon>
        <taxon>Araneus</taxon>
    </lineage>
</organism>
<dbReference type="OrthoDB" id="4843387at2759"/>
<dbReference type="AlphaFoldDB" id="A0A4Y2AYI2"/>
<sequence>MRRQDLSKTREGEVENRKHLREDSVLVRLAQKKNDISSREMVEDLKLNVTALSVCSRIKNTGLIICIQRKRPYISKQNIANMAKNIGICKREYFEGFTILEQCFMVRRKQI</sequence>
<dbReference type="Proteomes" id="UP000499080">
    <property type="component" value="Unassembled WGS sequence"/>
</dbReference>
<gene>
    <name evidence="1" type="ORF">AVEN_191088_1</name>
</gene>
<accession>A0A4Y2AYI2</accession>